<evidence type="ECO:0000313" key="1">
    <source>
        <dbReference type="EMBL" id="CEG36502.1"/>
    </source>
</evidence>
<protein>
    <submittedName>
        <fullName evidence="1">Uncharacterized protein</fullName>
    </submittedName>
</protein>
<sequence length="66" mass="7625">MYDWDLLYRDRPGASLPSFFLSDEKRIEPPSAFQSQDGLVLQAKEMSKVIDSKTLQKFKHSPEHPS</sequence>
<keyword evidence="2" id="KW-1185">Reference proteome</keyword>
<organism evidence="1 2">
    <name type="scientific">Plasmopara halstedii</name>
    <name type="common">Downy mildew of sunflower</name>
    <dbReference type="NCBI Taxonomy" id="4781"/>
    <lineage>
        <taxon>Eukaryota</taxon>
        <taxon>Sar</taxon>
        <taxon>Stramenopiles</taxon>
        <taxon>Oomycota</taxon>
        <taxon>Peronosporomycetes</taxon>
        <taxon>Peronosporales</taxon>
        <taxon>Peronosporaceae</taxon>
        <taxon>Plasmopara</taxon>
    </lineage>
</organism>
<dbReference type="RefSeq" id="XP_024572871.1">
    <property type="nucleotide sequence ID" value="XM_024721523.1"/>
</dbReference>
<dbReference type="Proteomes" id="UP000054928">
    <property type="component" value="Unassembled WGS sequence"/>
</dbReference>
<reference evidence="2" key="1">
    <citation type="submission" date="2014-09" db="EMBL/GenBank/DDBJ databases">
        <authorList>
            <person name="Sharma Rahul"/>
            <person name="Thines Marco"/>
        </authorList>
    </citation>
    <scope>NUCLEOTIDE SEQUENCE [LARGE SCALE GENOMIC DNA]</scope>
</reference>
<accession>A0A0P1A7A4</accession>
<evidence type="ECO:0000313" key="2">
    <source>
        <dbReference type="Proteomes" id="UP000054928"/>
    </source>
</evidence>
<dbReference type="EMBL" id="CCYD01000207">
    <property type="protein sequence ID" value="CEG36502.1"/>
    <property type="molecule type" value="Genomic_DNA"/>
</dbReference>
<name>A0A0P1A7A4_PLAHL</name>
<dbReference type="GeneID" id="36398105"/>
<proteinExistence type="predicted"/>
<dbReference type="AlphaFoldDB" id="A0A0P1A7A4"/>